<name>A0A4W3J5P5_CALMI</name>
<feature type="region of interest" description="Disordered" evidence="17">
    <location>
        <begin position="73"/>
        <end position="139"/>
    </location>
</feature>
<dbReference type="GeneTree" id="ENSGT00940000158199"/>
<protein>
    <recommendedName>
        <fullName evidence="12">Phosphatidylinositol polyphosphate 5-phosphatase type IV</fullName>
        <ecNumber evidence="4">3.1.3.36</ecNumber>
        <ecNumber evidence="3">3.1.3.86</ecNumber>
    </recommendedName>
    <alternativeName>
        <fullName evidence="15">72 kDa inositol polyphosphate 5-phosphatase</fullName>
    </alternativeName>
    <alternativeName>
        <fullName evidence="14">Inositol polyphosphate-5-phosphatase E</fullName>
    </alternativeName>
    <alternativeName>
        <fullName evidence="13">Phosphatidylinositol 4,5-bisphosphate 5-phosphatase</fullName>
    </alternativeName>
    <alternativeName>
        <fullName evidence="16">Phosphatidylinositol-3,4,5-trisphosphate 5-phosphatase</fullName>
    </alternativeName>
</protein>
<dbReference type="GO" id="GO:0005930">
    <property type="term" value="C:axoneme"/>
    <property type="evidence" value="ECO:0007669"/>
    <property type="project" value="TreeGrafter"/>
</dbReference>
<dbReference type="GO" id="GO:0046856">
    <property type="term" value="P:phosphatidylinositol dephosphorylation"/>
    <property type="evidence" value="ECO:0007669"/>
    <property type="project" value="InterPro"/>
</dbReference>
<dbReference type="AlphaFoldDB" id="A0A4W3J5P5"/>
<evidence type="ECO:0000256" key="17">
    <source>
        <dbReference type="SAM" id="MobiDB-lite"/>
    </source>
</evidence>
<organism evidence="19 20">
    <name type="scientific">Callorhinchus milii</name>
    <name type="common">Ghost shark</name>
    <dbReference type="NCBI Taxonomy" id="7868"/>
    <lineage>
        <taxon>Eukaryota</taxon>
        <taxon>Metazoa</taxon>
        <taxon>Chordata</taxon>
        <taxon>Craniata</taxon>
        <taxon>Vertebrata</taxon>
        <taxon>Chondrichthyes</taxon>
        <taxon>Holocephali</taxon>
        <taxon>Chimaeriformes</taxon>
        <taxon>Callorhinchidae</taxon>
        <taxon>Callorhinchus</taxon>
    </lineage>
</organism>
<sequence>MIVRLSLNEHNWLPSTTGTARMETPEGFAVKGTATLPGRSDGFGRPHRCQELRKMNPTGKENSKPLLNDTLKFPPEELGHGVQGPEVEFLPRPPTKPKPPRQQKLHRGFSMEGRVLSRKPQSSQESSSEPTDSESSCGSVCQESSVSSSLCHTVQGERGLLSNCVKIPSQGGRTGTAGDQHLHRAKRRLSPVMPTRPLPPMEINLSCSALRTANRIDQDYVDYNRLSQSDLQSQHSLTNQESSLLDTTSVLSMKSTSSLLCRVRTEDLRRRSYLEGSLLASGALLGGEELERYFPDRRVGIFITTWNMQGRKELPDSLNDFLLPCDCDVTQDMYIIGIQESISDRREWEIRLQETLGPHYVLLYSASHGVLHLAVLIRRDLIWFCSEVEHATVTTRIVSQIRTKGAVGVSFTFFGTSFLFITSHFTSGEGKVYERILDYNKIVEALALPRLLPDTNPYKSDPSDVTTRFDVVFWFGDFNFRLNKERKVIDHLLRQDSNASVSGLMVYDQLTKKLQEGSIFKGFREGTVQFLPTYKFDIGCDVYDSSSKQRTPSYTDRVLYKCRHKDEVHMVKYGCCQTIKTSDHRPVYGCFKVKLRPGRDNIPLGAGQFEREIYLEGIKRRFSREMSKRSSRAQRNSAVCTVS</sequence>
<feature type="compositionally biased region" description="Basic residues" evidence="17">
    <location>
        <begin position="98"/>
        <end position="107"/>
    </location>
</feature>
<dbReference type="InterPro" id="IPR000300">
    <property type="entry name" value="IPPc"/>
</dbReference>
<dbReference type="PANTHER" id="PTHR46625">
    <property type="entry name" value="72 KDA INOSITOL POLYPHOSPHATE 5-PHOSPHATASE"/>
    <property type="match status" value="1"/>
</dbReference>
<keyword evidence="7" id="KW-0966">Cell projection</keyword>
<evidence type="ECO:0000256" key="4">
    <source>
        <dbReference type="ARBA" id="ARBA00013044"/>
    </source>
</evidence>
<dbReference type="FunFam" id="3.60.10.10:FF:000039">
    <property type="entry name" value="72 kDa inositol polyphosphate 5-phosphatase"/>
    <property type="match status" value="1"/>
</dbReference>
<evidence type="ECO:0000256" key="3">
    <source>
        <dbReference type="ARBA" id="ARBA00012981"/>
    </source>
</evidence>
<dbReference type="GO" id="GO:0034485">
    <property type="term" value="F:phosphatidylinositol-3,4,5-trisphosphate 5-phosphatase activity"/>
    <property type="evidence" value="ECO:0007669"/>
    <property type="project" value="UniProtKB-EC"/>
</dbReference>
<feature type="compositionally biased region" description="Low complexity" evidence="17">
    <location>
        <begin position="122"/>
        <end position="139"/>
    </location>
</feature>
<evidence type="ECO:0000256" key="9">
    <source>
        <dbReference type="ARBA" id="ARBA00050516"/>
    </source>
</evidence>
<evidence type="ECO:0000256" key="15">
    <source>
        <dbReference type="ARBA" id="ARBA00080252"/>
    </source>
</evidence>
<comment type="catalytic activity">
    <reaction evidence="9">
        <text>a 1,2-diacyl-sn-glycero-3-phospho-(1D-myo-inositol-4,5-bisphosphate) + H2O = a 1,2-diacyl-sn-glycero-3-phospho-(1D-myo-inositol 4-phosphate) + phosphate</text>
        <dbReference type="Rhea" id="RHEA:22764"/>
        <dbReference type="ChEBI" id="CHEBI:15377"/>
        <dbReference type="ChEBI" id="CHEBI:43474"/>
        <dbReference type="ChEBI" id="CHEBI:58178"/>
        <dbReference type="ChEBI" id="CHEBI:58456"/>
        <dbReference type="EC" id="3.1.3.36"/>
    </reaction>
    <physiologicalReaction direction="left-to-right" evidence="9">
        <dbReference type="Rhea" id="RHEA:22765"/>
    </physiologicalReaction>
</comment>
<comment type="subunit">
    <text evidence="11">Interacts (when prenylated) with PDE6D; this is important for normal location in cilia.</text>
</comment>
<evidence type="ECO:0000256" key="10">
    <source>
        <dbReference type="ARBA" id="ARBA00052324"/>
    </source>
</evidence>
<dbReference type="EC" id="3.1.3.86" evidence="3"/>
<evidence type="ECO:0000256" key="5">
    <source>
        <dbReference type="ARBA" id="ARBA00022801"/>
    </source>
</evidence>
<evidence type="ECO:0000313" key="19">
    <source>
        <dbReference type="Ensembl" id="ENSCMIP00000034901.1"/>
    </source>
</evidence>
<keyword evidence="6" id="KW-0443">Lipid metabolism</keyword>
<evidence type="ECO:0000256" key="14">
    <source>
        <dbReference type="ARBA" id="ARBA00079915"/>
    </source>
</evidence>
<dbReference type="Pfam" id="PF22669">
    <property type="entry name" value="Exo_endo_phos2"/>
    <property type="match status" value="1"/>
</dbReference>
<dbReference type="InterPro" id="IPR036691">
    <property type="entry name" value="Endo/exonu/phosph_ase_sf"/>
</dbReference>
<reference evidence="19" key="5">
    <citation type="submission" date="2025-09" db="UniProtKB">
        <authorList>
            <consortium name="Ensembl"/>
        </authorList>
    </citation>
    <scope>IDENTIFICATION</scope>
</reference>
<evidence type="ECO:0000256" key="11">
    <source>
        <dbReference type="ARBA" id="ARBA00061856"/>
    </source>
</evidence>
<evidence type="ECO:0000256" key="16">
    <source>
        <dbReference type="ARBA" id="ARBA00083336"/>
    </source>
</evidence>
<reference evidence="20" key="2">
    <citation type="journal article" date="2007" name="PLoS Biol.">
        <title>Survey sequencing and comparative analysis of the elephant shark (Callorhinchus milii) genome.</title>
        <authorList>
            <person name="Venkatesh B."/>
            <person name="Kirkness E.F."/>
            <person name="Loh Y.H."/>
            <person name="Halpern A.L."/>
            <person name="Lee A.P."/>
            <person name="Johnson J."/>
            <person name="Dandona N."/>
            <person name="Viswanathan L.D."/>
            <person name="Tay A."/>
            <person name="Venter J.C."/>
            <person name="Strausberg R.L."/>
            <person name="Brenner S."/>
        </authorList>
    </citation>
    <scope>NUCLEOTIDE SEQUENCE [LARGE SCALE GENOMIC DNA]</scope>
</reference>
<comment type="catalytic activity">
    <reaction evidence="8">
        <text>a 1,2-diacyl-sn-glycero-3-phospho-(1D-myo-inositol-3,4,5-trisphosphate) + H2O = a 1,2-diacyl-sn-glycero-3-phospho-(1D-myo-inositol-3,4-bisphosphate) + phosphate</text>
        <dbReference type="Rhea" id="RHEA:25528"/>
        <dbReference type="ChEBI" id="CHEBI:15377"/>
        <dbReference type="ChEBI" id="CHEBI:43474"/>
        <dbReference type="ChEBI" id="CHEBI:57658"/>
        <dbReference type="ChEBI" id="CHEBI:57836"/>
        <dbReference type="EC" id="3.1.3.86"/>
    </reaction>
    <physiologicalReaction direction="left-to-right" evidence="8">
        <dbReference type="Rhea" id="RHEA:25529"/>
    </physiologicalReaction>
</comment>
<evidence type="ECO:0000256" key="7">
    <source>
        <dbReference type="ARBA" id="ARBA00023273"/>
    </source>
</evidence>
<dbReference type="InterPro" id="IPR042478">
    <property type="entry name" value="INPP5E"/>
</dbReference>
<keyword evidence="20" id="KW-1185">Reference proteome</keyword>
<reference evidence="20" key="1">
    <citation type="journal article" date="2006" name="Science">
        <title>Ancient noncoding elements conserved in the human genome.</title>
        <authorList>
            <person name="Venkatesh B."/>
            <person name="Kirkness E.F."/>
            <person name="Loh Y.H."/>
            <person name="Halpern A.L."/>
            <person name="Lee A.P."/>
            <person name="Johnson J."/>
            <person name="Dandona N."/>
            <person name="Viswanathan L.D."/>
            <person name="Tay A."/>
            <person name="Venter J.C."/>
            <person name="Strausberg R.L."/>
            <person name="Brenner S."/>
        </authorList>
    </citation>
    <scope>NUCLEOTIDE SEQUENCE [LARGE SCALE GENOMIC DNA]</scope>
</reference>
<keyword evidence="5" id="KW-0378">Hydrolase</keyword>
<evidence type="ECO:0000256" key="2">
    <source>
        <dbReference type="ARBA" id="ARBA00004344"/>
    </source>
</evidence>
<proteinExistence type="predicted"/>
<dbReference type="PANTHER" id="PTHR46625:SF1">
    <property type="entry name" value="PHOSPHATIDYLINOSITOL POLYPHOSPHATE 5-PHOSPHATASE TYPE IV"/>
    <property type="match status" value="1"/>
</dbReference>
<feature type="domain" description="Inositol polyphosphate-related phosphatase" evidence="18">
    <location>
        <begin position="297"/>
        <end position="599"/>
    </location>
</feature>
<evidence type="ECO:0000313" key="20">
    <source>
        <dbReference type="Proteomes" id="UP000314986"/>
    </source>
</evidence>
<accession>A0A4W3J5P5</accession>
<reference evidence="19" key="4">
    <citation type="submission" date="2025-08" db="UniProtKB">
        <authorList>
            <consortium name="Ensembl"/>
        </authorList>
    </citation>
    <scope>IDENTIFICATION</scope>
</reference>
<dbReference type="GO" id="GO:0005634">
    <property type="term" value="C:nucleus"/>
    <property type="evidence" value="ECO:0007669"/>
    <property type="project" value="TreeGrafter"/>
</dbReference>
<gene>
    <name evidence="19" type="primary">inpp5e</name>
</gene>
<dbReference type="GO" id="GO:0004439">
    <property type="term" value="F:phosphatidylinositol-4,5-bisphosphate 5-phosphatase activity"/>
    <property type="evidence" value="ECO:0007669"/>
    <property type="project" value="UniProtKB-EC"/>
</dbReference>
<dbReference type="EC" id="3.1.3.36" evidence="4"/>
<evidence type="ECO:0000256" key="8">
    <source>
        <dbReference type="ARBA" id="ARBA00023377"/>
    </source>
</evidence>
<dbReference type="GO" id="GO:0032580">
    <property type="term" value="C:Golgi cisterna membrane"/>
    <property type="evidence" value="ECO:0007669"/>
    <property type="project" value="UniProtKB-SubCell"/>
</dbReference>
<dbReference type="GO" id="GO:0004445">
    <property type="term" value="F:inositol-polyphosphate 5-phosphatase activity"/>
    <property type="evidence" value="ECO:0007669"/>
    <property type="project" value="InterPro"/>
</dbReference>
<dbReference type="SMART" id="SM00128">
    <property type="entry name" value="IPPc"/>
    <property type="match status" value="1"/>
</dbReference>
<dbReference type="Proteomes" id="UP000314986">
    <property type="component" value="Unassembled WGS sequence"/>
</dbReference>
<dbReference type="CDD" id="cd09095">
    <property type="entry name" value="INPP5c_INPP5E-like"/>
    <property type="match status" value="1"/>
</dbReference>
<evidence type="ECO:0000259" key="18">
    <source>
        <dbReference type="SMART" id="SM00128"/>
    </source>
</evidence>
<dbReference type="Ensembl" id="ENSCMIT00000035423.1">
    <property type="protein sequence ID" value="ENSCMIP00000034901.1"/>
    <property type="gene ID" value="ENSCMIG00000014781.1"/>
</dbReference>
<comment type="subcellular location">
    <subcellularLocation>
        <location evidence="1">Cell projection</location>
        <location evidence="1">Cilium</location>
    </subcellularLocation>
    <subcellularLocation>
        <location evidence="2">Golgi apparatus</location>
        <location evidence="2">Golgi stack membrane</location>
        <topology evidence="2">Peripheral membrane protein</topology>
        <orientation evidence="2">Cytoplasmic side</orientation>
    </subcellularLocation>
</comment>
<evidence type="ECO:0000256" key="12">
    <source>
        <dbReference type="ARBA" id="ARBA00068933"/>
    </source>
</evidence>
<comment type="catalytic activity">
    <reaction evidence="10">
        <text>a 1,2-diacyl-sn-glycero-3-phospho-(1D-myo-inositol-3,5-bisphosphate) + H2O = a 1,2-diacyl-sn-glycero-3-phospho-(1D-myo-inositol-3-phosphate) + phosphate</text>
        <dbReference type="Rhea" id="RHEA:32955"/>
        <dbReference type="ChEBI" id="CHEBI:15377"/>
        <dbReference type="ChEBI" id="CHEBI:43474"/>
        <dbReference type="ChEBI" id="CHEBI:57923"/>
        <dbReference type="ChEBI" id="CHEBI:58088"/>
    </reaction>
    <physiologicalReaction direction="left-to-right" evidence="10">
        <dbReference type="Rhea" id="RHEA:32956"/>
    </physiologicalReaction>
</comment>
<evidence type="ECO:0000256" key="13">
    <source>
        <dbReference type="ARBA" id="ARBA00075837"/>
    </source>
</evidence>
<evidence type="ECO:0000256" key="1">
    <source>
        <dbReference type="ARBA" id="ARBA00004138"/>
    </source>
</evidence>
<evidence type="ECO:0000256" key="6">
    <source>
        <dbReference type="ARBA" id="ARBA00023098"/>
    </source>
</evidence>
<reference evidence="20" key="3">
    <citation type="journal article" date="2014" name="Nature">
        <title>Elephant shark genome provides unique insights into gnathostome evolution.</title>
        <authorList>
            <consortium name="International Elephant Shark Genome Sequencing Consortium"/>
            <person name="Venkatesh B."/>
            <person name="Lee A.P."/>
            <person name="Ravi V."/>
            <person name="Maurya A.K."/>
            <person name="Lian M.M."/>
            <person name="Swann J.B."/>
            <person name="Ohta Y."/>
            <person name="Flajnik M.F."/>
            <person name="Sutoh Y."/>
            <person name="Kasahara M."/>
            <person name="Hoon S."/>
            <person name="Gangu V."/>
            <person name="Roy S.W."/>
            <person name="Irimia M."/>
            <person name="Korzh V."/>
            <person name="Kondrychyn I."/>
            <person name="Lim Z.W."/>
            <person name="Tay B.H."/>
            <person name="Tohari S."/>
            <person name="Kong K.W."/>
            <person name="Ho S."/>
            <person name="Lorente-Galdos B."/>
            <person name="Quilez J."/>
            <person name="Marques-Bonet T."/>
            <person name="Raney B.J."/>
            <person name="Ingham P.W."/>
            <person name="Tay A."/>
            <person name="Hillier L.W."/>
            <person name="Minx P."/>
            <person name="Boehm T."/>
            <person name="Wilson R.K."/>
            <person name="Brenner S."/>
            <person name="Warren W.C."/>
        </authorList>
    </citation>
    <scope>NUCLEOTIDE SEQUENCE [LARGE SCALE GENOMIC DNA]</scope>
</reference>
<dbReference type="Gene3D" id="3.60.10.10">
    <property type="entry name" value="Endonuclease/exonuclease/phosphatase"/>
    <property type="match status" value="1"/>
</dbReference>
<dbReference type="SUPFAM" id="SSF56219">
    <property type="entry name" value="DNase I-like"/>
    <property type="match status" value="1"/>
</dbReference>